<feature type="region of interest" description="Disordered" evidence="1">
    <location>
        <begin position="53"/>
        <end position="75"/>
    </location>
</feature>
<gene>
    <name evidence="2" type="ORF">BS50DRAFT_336299</name>
</gene>
<feature type="compositionally biased region" description="Basic and acidic residues" evidence="1">
    <location>
        <begin position="113"/>
        <end position="122"/>
    </location>
</feature>
<dbReference type="AlphaFoldDB" id="A0A2T2NUW5"/>
<accession>A0A2T2NUW5</accession>
<proteinExistence type="predicted"/>
<reference evidence="2 3" key="1">
    <citation type="journal article" date="2018" name="Front. Microbiol.">
        <title>Genome-Wide Analysis of Corynespora cassiicola Leaf Fall Disease Putative Effectors.</title>
        <authorList>
            <person name="Lopez D."/>
            <person name="Ribeiro S."/>
            <person name="Label P."/>
            <person name="Fumanal B."/>
            <person name="Venisse J.S."/>
            <person name="Kohler A."/>
            <person name="de Oliveira R.R."/>
            <person name="Labutti K."/>
            <person name="Lipzen A."/>
            <person name="Lail K."/>
            <person name="Bauer D."/>
            <person name="Ohm R.A."/>
            <person name="Barry K.W."/>
            <person name="Spatafora J."/>
            <person name="Grigoriev I.V."/>
            <person name="Martin F.M."/>
            <person name="Pujade-Renaud V."/>
        </authorList>
    </citation>
    <scope>NUCLEOTIDE SEQUENCE [LARGE SCALE GENOMIC DNA]</scope>
    <source>
        <strain evidence="2 3">Philippines</strain>
    </source>
</reference>
<evidence type="ECO:0000313" key="3">
    <source>
        <dbReference type="Proteomes" id="UP000240883"/>
    </source>
</evidence>
<feature type="compositionally biased region" description="Low complexity" evidence="1">
    <location>
        <begin position="53"/>
        <end position="64"/>
    </location>
</feature>
<sequence length="130" mass="14108">MRETASLPSTLPCILLETSAKNRCAAAPRKHCHRRPGKFHPFPPISAYVLPWPSSQPASQPAASESMPNAGTRCPRLTHLDATSVTSIVQTPLISHGMAWGEEGVAPAHRHSGSPDDSRPDFESWAPPRR</sequence>
<protein>
    <submittedName>
        <fullName evidence="2">Uncharacterized protein</fullName>
    </submittedName>
</protein>
<dbReference type="EMBL" id="KZ678133">
    <property type="protein sequence ID" value="PSN69225.1"/>
    <property type="molecule type" value="Genomic_DNA"/>
</dbReference>
<evidence type="ECO:0000256" key="1">
    <source>
        <dbReference type="SAM" id="MobiDB-lite"/>
    </source>
</evidence>
<name>A0A2T2NUW5_CORCC</name>
<evidence type="ECO:0000313" key="2">
    <source>
        <dbReference type="EMBL" id="PSN69225.1"/>
    </source>
</evidence>
<feature type="region of interest" description="Disordered" evidence="1">
    <location>
        <begin position="99"/>
        <end position="130"/>
    </location>
</feature>
<organism evidence="2 3">
    <name type="scientific">Corynespora cassiicola Philippines</name>
    <dbReference type="NCBI Taxonomy" id="1448308"/>
    <lineage>
        <taxon>Eukaryota</taxon>
        <taxon>Fungi</taxon>
        <taxon>Dikarya</taxon>
        <taxon>Ascomycota</taxon>
        <taxon>Pezizomycotina</taxon>
        <taxon>Dothideomycetes</taxon>
        <taxon>Pleosporomycetidae</taxon>
        <taxon>Pleosporales</taxon>
        <taxon>Corynesporascaceae</taxon>
        <taxon>Corynespora</taxon>
    </lineage>
</organism>
<dbReference type="Proteomes" id="UP000240883">
    <property type="component" value="Unassembled WGS sequence"/>
</dbReference>
<keyword evidence="3" id="KW-1185">Reference proteome</keyword>